<evidence type="ECO:0008006" key="4">
    <source>
        <dbReference type="Google" id="ProtNLM"/>
    </source>
</evidence>
<sequence>MKRLFLCTVAALLFSGPAAAESTLSITHGPTPAPTILDMGQKGDSVGDVRIWRFSARSSDNQDVMMDWLMTTTGYAAHTKELESRVTLSVVSFDVKGKDTIQLQGVGLYPITGSTLKTEDILERAVIGGTGKYIGASGAVTSTHLADGSWRHVFHLD</sequence>
<keyword evidence="3" id="KW-1185">Reference proteome</keyword>
<dbReference type="InterPro" id="IPR044859">
    <property type="entry name" value="Allene_oxi_cyc_Dirigent"/>
</dbReference>
<dbReference type="Proteomes" id="UP001143304">
    <property type="component" value="Unassembled WGS sequence"/>
</dbReference>
<proteinExistence type="predicted"/>
<comment type="caution">
    <text evidence="2">The sequence shown here is derived from an EMBL/GenBank/DDBJ whole genome shotgun (WGS) entry which is preliminary data.</text>
</comment>
<dbReference type="RefSeq" id="WP_279248856.1">
    <property type="nucleotide sequence ID" value="NZ_SHNO01000001.1"/>
</dbReference>
<evidence type="ECO:0000256" key="1">
    <source>
        <dbReference type="SAM" id="SignalP"/>
    </source>
</evidence>
<feature type="chain" id="PRO_5047451516" description="Dirigent protein" evidence="1">
    <location>
        <begin position="21"/>
        <end position="157"/>
    </location>
</feature>
<reference evidence="2" key="1">
    <citation type="submission" date="2019-02" db="EMBL/GenBank/DDBJ databases">
        <authorList>
            <person name="Li S.-H."/>
        </authorList>
    </citation>
    <scope>NUCLEOTIDE SEQUENCE</scope>
    <source>
        <strain evidence="2">IMCC11814</strain>
    </source>
</reference>
<organism evidence="2 3">
    <name type="scientific">Candidatus Marimicrobium litorale</name>
    <dbReference type="NCBI Taxonomy" id="2518991"/>
    <lineage>
        <taxon>Bacteria</taxon>
        <taxon>Pseudomonadati</taxon>
        <taxon>Pseudomonadota</taxon>
        <taxon>Gammaproteobacteria</taxon>
        <taxon>Cellvibrionales</taxon>
        <taxon>Halieaceae</taxon>
        <taxon>Marimicrobium</taxon>
    </lineage>
</organism>
<gene>
    <name evidence="2" type="ORF">EYC82_07135</name>
</gene>
<accession>A0ABT3T4B4</accession>
<evidence type="ECO:0000313" key="3">
    <source>
        <dbReference type="Proteomes" id="UP001143304"/>
    </source>
</evidence>
<name>A0ABT3T4B4_9GAMM</name>
<protein>
    <recommendedName>
        <fullName evidence="4">Dirigent protein</fullName>
    </recommendedName>
</protein>
<keyword evidence="1" id="KW-0732">Signal</keyword>
<dbReference type="Gene3D" id="2.40.480.10">
    <property type="entry name" value="Allene oxide cyclase-like"/>
    <property type="match status" value="1"/>
</dbReference>
<feature type="signal peptide" evidence="1">
    <location>
        <begin position="1"/>
        <end position="20"/>
    </location>
</feature>
<evidence type="ECO:0000313" key="2">
    <source>
        <dbReference type="EMBL" id="MCX2977127.1"/>
    </source>
</evidence>
<dbReference type="EMBL" id="SHNO01000001">
    <property type="protein sequence ID" value="MCX2977127.1"/>
    <property type="molecule type" value="Genomic_DNA"/>
</dbReference>